<dbReference type="InterPro" id="IPR017896">
    <property type="entry name" value="4Fe4S_Fe-S-bd"/>
</dbReference>
<evidence type="ECO:0000259" key="1">
    <source>
        <dbReference type="PROSITE" id="PS51379"/>
    </source>
</evidence>
<evidence type="ECO:0000313" key="2">
    <source>
        <dbReference type="EMBL" id="ACV23864.1"/>
    </source>
</evidence>
<feature type="domain" description="4Fe-4S ferredoxin-type" evidence="1">
    <location>
        <begin position="1"/>
        <end position="28"/>
    </location>
</feature>
<dbReference type="STRING" id="573064.Mefer_0022"/>
<dbReference type="Proteomes" id="UP000001495">
    <property type="component" value="Chromosome"/>
</dbReference>
<dbReference type="OrthoDB" id="15347at2157"/>
<dbReference type="PROSITE" id="PS51379">
    <property type="entry name" value="4FE4S_FER_2"/>
    <property type="match status" value="2"/>
</dbReference>
<dbReference type="GO" id="GO:0016491">
    <property type="term" value="F:oxidoreductase activity"/>
    <property type="evidence" value="ECO:0007669"/>
    <property type="project" value="UniProtKB-ARBA"/>
</dbReference>
<dbReference type="PROSITE" id="PS00198">
    <property type="entry name" value="4FE4S_FER_1"/>
    <property type="match status" value="1"/>
</dbReference>
<accession>C7P5N2</accession>
<dbReference type="SUPFAM" id="SSF54862">
    <property type="entry name" value="4Fe-4S ferredoxins"/>
    <property type="match status" value="1"/>
</dbReference>
<dbReference type="Pfam" id="PF00037">
    <property type="entry name" value="Fer4"/>
    <property type="match status" value="2"/>
</dbReference>
<organism evidence="2 3">
    <name type="scientific">Methanocaldococcus fervens (strain DSM 4213 / JCM 15782 / AG86)</name>
    <name type="common">Methanococcus fervens</name>
    <dbReference type="NCBI Taxonomy" id="573064"/>
    <lineage>
        <taxon>Archaea</taxon>
        <taxon>Methanobacteriati</taxon>
        <taxon>Methanobacteriota</taxon>
        <taxon>Methanomada group</taxon>
        <taxon>Methanococci</taxon>
        <taxon>Methanococcales</taxon>
        <taxon>Methanocaldococcaceae</taxon>
        <taxon>Methanocaldococcus</taxon>
    </lineage>
</organism>
<proteinExistence type="predicted"/>
<dbReference type="AlphaFoldDB" id="C7P5N2"/>
<dbReference type="Gene3D" id="3.30.70.20">
    <property type="match status" value="1"/>
</dbReference>
<name>C7P5N2_METFA</name>
<evidence type="ECO:0000313" key="3">
    <source>
        <dbReference type="Proteomes" id="UP000001495"/>
    </source>
</evidence>
<feature type="domain" description="4Fe-4S ferredoxin-type" evidence="1">
    <location>
        <begin position="29"/>
        <end position="56"/>
    </location>
</feature>
<dbReference type="HOGENOM" id="CLU_139698_11_4_2"/>
<keyword evidence="3" id="KW-1185">Reference proteome</keyword>
<dbReference type="eggNOG" id="arCOG00958">
    <property type="taxonomic scope" value="Archaea"/>
</dbReference>
<dbReference type="InterPro" id="IPR017900">
    <property type="entry name" value="4Fe4S_Fe_S_CS"/>
</dbReference>
<dbReference type="KEGG" id="mfe:Mefer_0022"/>
<dbReference type="RefSeq" id="WP_012794886.1">
    <property type="nucleotide sequence ID" value="NC_013156.1"/>
</dbReference>
<dbReference type="EMBL" id="CP001696">
    <property type="protein sequence ID" value="ACV23864.1"/>
    <property type="molecule type" value="Genomic_DNA"/>
</dbReference>
<gene>
    <name evidence="2" type="ordered locus">Mefer_0022</name>
</gene>
<reference evidence="2" key="1">
    <citation type="submission" date="2009-08" db="EMBL/GenBank/DDBJ databases">
        <title>Complete sequence of chromosome of Methanocaldococcus fervens AG86.</title>
        <authorList>
            <consortium name="US DOE Joint Genome Institute"/>
            <person name="Lucas S."/>
            <person name="Copeland A."/>
            <person name="Lapidus A."/>
            <person name="Glavina del Rio T."/>
            <person name="Tice H."/>
            <person name="Bruce D."/>
            <person name="Goodwin L."/>
            <person name="Pitluck S."/>
            <person name="Chertkov O."/>
            <person name="Detter J.C."/>
            <person name="Han C."/>
            <person name="Tapia R."/>
            <person name="Larimer F."/>
            <person name="Land M."/>
            <person name="Hauser L."/>
            <person name="Kyrpides N."/>
            <person name="Ovchinnikova G."/>
            <person name="Lupa-Sieprawska M."/>
            <person name="Whitman W.B."/>
        </authorList>
    </citation>
    <scope>NUCLEOTIDE SEQUENCE [LARGE SCALE GENOMIC DNA]</scope>
    <source>
        <strain evidence="2">AG86</strain>
    </source>
</reference>
<sequence>MVKINYKKCGYCGACVGVCENLAINLIEHIIVIDEKKCNNCKLCTIVCPLNALEGE</sequence>
<protein>
    <submittedName>
        <fullName evidence="2">4Fe-4S ferredoxin iron-sulfur binding domain protein</fullName>
    </submittedName>
</protein>
<dbReference type="GeneID" id="8364684"/>